<dbReference type="RefSeq" id="WP_124796034.1">
    <property type="nucleotide sequence ID" value="NZ_RQYC01000022.1"/>
</dbReference>
<dbReference type="AlphaFoldDB" id="A0A3P2A2Q0"/>
<evidence type="ECO:0000313" key="2">
    <source>
        <dbReference type="EMBL" id="RRD89136.1"/>
    </source>
</evidence>
<dbReference type="Pfam" id="PF14491">
    <property type="entry name" value="DUF4435"/>
    <property type="match status" value="1"/>
</dbReference>
<gene>
    <name evidence="2" type="ORF">EII21_09805</name>
</gene>
<accession>A0A3P2A2Q0</accession>
<feature type="domain" description="DUF4435" evidence="1">
    <location>
        <begin position="26"/>
        <end position="265"/>
    </location>
</feature>
<dbReference type="InterPro" id="IPR029492">
    <property type="entry name" value="DUF4435"/>
</dbReference>
<reference evidence="2 3" key="1">
    <citation type="submission" date="2018-11" db="EMBL/GenBank/DDBJ databases">
        <title>Genomes From Bacteria Associated with the Canine Oral Cavity: a Test Case for Automated Genome-Based Taxonomic Assignment.</title>
        <authorList>
            <person name="Coil D.A."/>
            <person name="Jospin G."/>
            <person name="Darling A.E."/>
            <person name="Wallis C."/>
            <person name="Davis I.J."/>
            <person name="Harris S."/>
            <person name="Eisen J.A."/>
            <person name="Holcombe L.J."/>
            <person name="O'Flynn C."/>
        </authorList>
    </citation>
    <scope>NUCLEOTIDE SEQUENCE [LARGE SCALE GENOMIC DNA]</scope>
    <source>
        <strain evidence="2 3">COT-280</strain>
    </source>
</reference>
<proteinExistence type="predicted"/>
<sequence length="333" mass="39393">MAMMGRDDYAKTYSSMKSRKSKNKGLIYIEDITDKPFWERIATEHTVSLYSEQGEKIITGKSKLLKVCSANQLIAIDSDFDYLCPQHREAGSICVDKKDFILQTYAHGIENILLSPNFLHEVLDNHFSLYLNNHNNPILNIFGKLSEIWYPVYPKILYLVNLEGEGSFDKHHTKWIKGITINENQEINCECDDCIVEAYRDKINILDKELSQLIENQEQYSAFCQDLQSKGFSKENIYAFIRCHDFENQFVIKIMKKIIKIRQNKEKKYVEEQFSNTEVSNRKKQIANYFEEKNYINTILHHYFFNTYFETAKQNDFFIKKIIDKYQYIIQTS</sequence>
<evidence type="ECO:0000313" key="3">
    <source>
        <dbReference type="Proteomes" id="UP000269923"/>
    </source>
</evidence>
<dbReference type="Proteomes" id="UP000269923">
    <property type="component" value="Unassembled WGS sequence"/>
</dbReference>
<protein>
    <submittedName>
        <fullName evidence="2">DUF4435 domain-containing protein</fullName>
    </submittedName>
</protein>
<organism evidence="2 3">
    <name type="scientific">Conchiformibius steedae</name>
    <dbReference type="NCBI Taxonomy" id="153493"/>
    <lineage>
        <taxon>Bacteria</taxon>
        <taxon>Pseudomonadati</taxon>
        <taxon>Pseudomonadota</taxon>
        <taxon>Betaproteobacteria</taxon>
        <taxon>Neisseriales</taxon>
        <taxon>Neisseriaceae</taxon>
        <taxon>Conchiformibius</taxon>
    </lineage>
</organism>
<dbReference type="EMBL" id="RQYC01000022">
    <property type="protein sequence ID" value="RRD89136.1"/>
    <property type="molecule type" value="Genomic_DNA"/>
</dbReference>
<keyword evidence="3" id="KW-1185">Reference proteome</keyword>
<evidence type="ECO:0000259" key="1">
    <source>
        <dbReference type="Pfam" id="PF14491"/>
    </source>
</evidence>
<comment type="caution">
    <text evidence="2">The sequence shown here is derived from an EMBL/GenBank/DDBJ whole genome shotgun (WGS) entry which is preliminary data.</text>
</comment>
<name>A0A3P2A2Q0_9NEIS</name>